<dbReference type="Pfam" id="PF00294">
    <property type="entry name" value="PfkB"/>
    <property type="match status" value="1"/>
</dbReference>
<dbReference type="PANTHER" id="PTHR10584">
    <property type="entry name" value="SUGAR KINASE"/>
    <property type="match status" value="1"/>
</dbReference>
<organism evidence="4">
    <name type="scientific">marine metagenome</name>
    <dbReference type="NCBI Taxonomy" id="408172"/>
    <lineage>
        <taxon>unclassified sequences</taxon>
        <taxon>metagenomes</taxon>
        <taxon>ecological metagenomes</taxon>
    </lineage>
</organism>
<evidence type="ECO:0000256" key="1">
    <source>
        <dbReference type="ARBA" id="ARBA00022679"/>
    </source>
</evidence>
<dbReference type="AlphaFoldDB" id="A0A383BAI5"/>
<dbReference type="Gene3D" id="3.40.1190.20">
    <property type="match status" value="1"/>
</dbReference>
<dbReference type="PRINTS" id="PR00990">
    <property type="entry name" value="RIBOKINASE"/>
</dbReference>
<dbReference type="PANTHER" id="PTHR10584:SF166">
    <property type="entry name" value="RIBOKINASE"/>
    <property type="match status" value="1"/>
</dbReference>
<dbReference type="InterPro" id="IPR002139">
    <property type="entry name" value="Ribo/fructo_kinase"/>
</dbReference>
<dbReference type="EMBL" id="UINC01198852">
    <property type="protein sequence ID" value="SVE17002.1"/>
    <property type="molecule type" value="Genomic_DNA"/>
</dbReference>
<feature type="domain" description="Carbohydrate kinase PfkB" evidence="3">
    <location>
        <begin position="1"/>
        <end position="189"/>
    </location>
</feature>
<evidence type="ECO:0000256" key="2">
    <source>
        <dbReference type="ARBA" id="ARBA00022777"/>
    </source>
</evidence>
<keyword evidence="2" id="KW-0418">Kinase</keyword>
<sequence>VLVFGSVNVDLVMRVSTLPISGETVLTDDYQPLPGGKGANQALAARRAGADSVFIGAVGDDAHGILALALLEQDGVDLSYTVKSNRNTGCAVVMVDEVGCNLIGVASGANQDIQSDQVADELIDQAGIVVLQQEIPIEQNLRLAQRAQHLNTPVLFNLAPATHVPNALLSHVDWLVVNEVEAAFLASSPRQQDIT</sequence>
<proteinExistence type="predicted"/>
<accession>A0A383BAI5</accession>
<feature type="non-terminal residue" evidence="4">
    <location>
        <position position="195"/>
    </location>
</feature>
<dbReference type="GO" id="GO:0006796">
    <property type="term" value="P:phosphate-containing compound metabolic process"/>
    <property type="evidence" value="ECO:0007669"/>
    <property type="project" value="UniProtKB-ARBA"/>
</dbReference>
<dbReference type="InterPro" id="IPR011611">
    <property type="entry name" value="PfkB_dom"/>
</dbReference>
<gene>
    <name evidence="4" type="ORF">METZ01_LOCUS469856</name>
</gene>
<dbReference type="GO" id="GO:0016301">
    <property type="term" value="F:kinase activity"/>
    <property type="evidence" value="ECO:0007669"/>
    <property type="project" value="UniProtKB-KW"/>
</dbReference>
<name>A0A383BAI5_9ZZZZ</name>
<keyword evidence="1" id="KW-0808">Transferase</keyword>
<evidence type="ECO:0000313" key="4">
    <source>
        <dbReference type="EMBL" id="SVE17002.1"/>
    </source>
</evidence>
<feature type="non-terminal residue" evidence="4">
    <location>
        <position position="1"/>
    </location>
</feature>
<reference evidence="4" key="1">
    <citation type="submission" date="2018-05" db="EMBL/GenBank/DDBJ databases">
        <authorList>
            <person name="Lanie J.A."/>
            <person name="Ng W.-L."/>
            <person name="Kazmierczak K.M."/>
            <person name="Andrzejewski T.M."/>
            <person name="Davidsen T.M."/>
            <person name="Wayne K.J."/>
            <person name="Tettelin H."/>
            <person name="Glass J.I."/>
            <person name="Rusch D."/>
            <person name="Podicherti R."/>
            <person name="Tsui H.-C.T."/>
            <person name="Winkler M.E."/>
        </authorList>
    </citation>
    <scope>NUCLEOTIDE SEQUENCE</scope>
</reference>
<dbReference type="SUPFAM" id="SSF53613">
    <property type="entry name" value="Ribokinase-like"/>
    <property type="match status" value="1"/>
</dbReference>
<protein>
    <recommendedName>
        <fullName evidence="3">Carbohydrate kinase PfkB domain-containing protein</fullName>
    </recommendedName>
</protein>
<evidence type="ECO:0000259" key="3">
    <source>
        <dbReference type="Pfam" id="PF00294"/>
    </source>
</evidence>
<dbReference type="InterPro" id="IPR029056">
    <property type="entry name" value="Ribokinase-like"/>
</dbReference>